<dbReference type="AlphaFoldDB" id="A0AAW2DGU8"/>
<sequence>MEGKVKLPLLKKPPPLLNELLDPLGGQWSKTFRTPIRSYNAMFAMTSMGGKVDSRVDDGRSPYIFRLNGQTHHRIGTLLPNNGQDPQFAQLYFYDTENEVQHRMDVFSSSPVNKDLDPSIVDALV</sequence>
<name>A0AAW2DGU8_9ROSI</name>
<gene>
    <name evidence="1" type="ORF">SO802_009897</name>
</gene>
<reference evidence="1 2" key="1">
    <citation type="submission" date="2024-01" db="EMBL/GenBank/DDBJ databases">
        <title>A telomere-to-telomere, gap-free genome of sweet tea (Lithocarpus litseifolius).</title>
        <authorList>
            <person name="Zhou J."/>
        </authorList>
    </citation>
    <scope>NUCLEOTIDE SEQUENCE [LARGE SCALE GENOMIC DNA]</scope>
    <source>
        <strain evidence="1">Zhou-2022a</strain>
        <tissue evidence="1">Leaf</tissue>
    </source>
</reference>
<accession>A0AAW2DGU8</accession>
<evidence type="ECO:0000313" key="2">
    <source>
        <dbReference type="Proteomes" id="UP001459277"/>
    </source>
</evidence>
<dbReference type="PANTHER" id="PTHR45786">
    <property type="entry name" value="DNA BINDING PROTEIN-LIKE"/>
    <property type="match status" value="1"/>
</dbReference>
<comment type="caution">
    <text evidence="1">The sequence shown here is derived from an EMBL/GenBank/DDBJ whole genome shotgun (WGS) entry which is preliminary data.</text>
</comment>
<dbReference type="Proteomes" id="UP001459277">
    <property type="component" value="Unassembled WGS sequence"/>
</dbReference>
<proteinExistence type="predicted"/>
<dbReference type="EMBL" id="JAZDWU010000003">
    <property type="protein sequence ID" value="KAL0008395.1"/>
    <property type="molecule type" value="Genomic_DNA"/>
</dbReference>
<protein>
    <submittedName>
        <fullName evidence="1">Uncharacterized protein</fullName>
    </submittedName>
</protein>
<organism evidence="1 2">
    <name type="scientific">Lithocarpus litseifolius</name>
    <dbReference type="NCBI Taxonomy" id="425828"/>
    <lineage>
        <taxon>Eukaryota</taxon>
        <taxon>Viridiplantae</taxon>
        <taxon>Streptophyta</taxon>
        <taxon>Embryophyta</taxon>
        <taxon>Tracheophyta</taxon>
        <taxon>Spermatophyta</taxon>
        <taxon>Magnoliopsida</taxon>
        <taxon>eudicotyledons</taxon>
        <taxon>Gunneridae</taxon>
        <taxon>Pentapetalae</taxon>
        <taxon>rosids</taxon>
        <taxon>fabids</taxon>
        <taxon>Fagales</taxon>
        <taxon>Fagaceae</taxon>
        <taxon>Lithocarpus</taxon>
    </lineage>
</organism>
<dbReference type="PANTHER" id="PTHR45786:SF74">
    <property type="entry name" value="ATP-DEPENDENT DNA HELICASE"/>
    <property type="match status" value="1"/>
</dbReference>
<evidence type="ECO:0000313" key="1">
    <source>
        <dbReference type="EMBL" id="KAL0008395.1"/>
    </source>
</evidence>
<keyword evidence="2" id="KW-1185">Reference proteome</keyword>